<dbReference type="Proteomes" id="UP000515125">
    <property type="component" value="Unplaced"/>
</dbReference>
<evidence type="ECO:0000313" key="2">
    <source>
        <dbReference type="Proteomes" id="UP000515125"/>
    </source>
</evidence>
<evidence type="ECO:0000256" key="1">
    <source>
        <dbReference type="SAM" id="Coils"/>
    </source>
</evidence>
<dbReference type="RefSeq" id="XP_026194030.1">
    <property type="nucleotide sequence ID" value="XM_026338245.1"/>
</dbReference>
<dbReference type="AlphaFoldDB" id="A0A6P6S411"/>
<keyword evidence="2" id="KW-1185">Reference proteome</keyword>
<reference evidence="3" key="1">
    <citation type="submission" date="2025-08" db="UniProtKB">
        <authorList>
            <consortium name="RefSeq"/>
        </authorList>
    </citation>
    <scope>IDENTIFICATION</scope>
</reference>
<feature type="coiled-coil region" evidence="1">
    <location>
        <begin position="64"/>
        <end position="140"/>
    </location>
</feature>
<protein>
    <submittedName>
        <fullName evidence="3">Uncharacterized protein LOC34622936</fullName>
    </submittedName>
</protein>
<proteinExistence type="predicted"/>
<keyword evidence="1" id="KW-0175">Coiled coil</keyword>
<name>A0A6P6S411_9EIME</name>
<evidence type="ECO:0000313" key="3">
    <source>
        <dbReference type="RefSeq" id="XP_026194030.1"/>
    </source>
</evidence>
<dbReference type="GeneID" id="34622936"/>
<accession>A0A6P6S411</accession>
<gene>
    <name evidence="3" type="primary">LOC34622936</name>
</gene>
<organism evidence="2 3">
    <name type="scientific">Cyclospora cayetanensis</name>
    <dbReference type="NCBI Taxonomy" id="88456"/>
    <lineage>
        <taxon>Eukaryota</taxon>
        <taxon>Sar</taxon>
        <taxon>Alveolata</taxon>
        <taxon>Apicomplexa</taxon>
        <taxon>Conoidasida</taxon>
        <taxon>Coccidia</taxon>
        <taxon>Eucoccidiorida</taxon>
        <taxon>Eimeriorina</taxon>
        <taxon>Eimeriidae</taxon>
        <taxon>Cyclospora</taxon>
    </lineage>
</organism>
<sequence>MRSTDSNATQTARVKELPLQSVIQNMHGYGVAKCRALLLKQKFFKLHERYAHAASKESYAAARLQRLQGQLTHQQEELAEAATKAAQYAERIASLKHEINEKKADVVRSSSRQHMLHQQLAALKAEAQELQGQLETQVKRSANSNARFPFERSLKGFPA</sequence>